<dbReference type="Proteomes" id="UP001148299">
    <property type="component" value="Unassembled WGS sequence"/>
</dbReference>
<evidence type="ECO:0000256" key="1">
    <source>
        <dbReference type="SAM" id="MobiDB-lite"/>
    </source>
</evidence>
<feature type="compositionally biased region" description="Low complexity" evidence="1">
    <location>
        <begin position="299"/>
        <end position="319"/>
    </location>
</feature>
<comment type="caution">
    <text evidence="2">The sequence shown here is derived from an EMBL/GenBank/DDBJ whole genome shotgun (WGS) entry which is preliminary data.</text>
</comment>
<dbReference type="AlphaFoldDB" id="A0A9W9QLE2"/>
<protein>
    <recommendedName>
        <fullName evidence="4">Apple domain-containing protein</fullName>
    </recommendedName>
</protein>
<evidence type="ECO:0000313" key="2">
    <source>
        <dbReference type="EMBL" id="KAJ5340171.1"/>
    </source>
</evidence>
<evidence type="ECO:0008006" key="4">
    <source>
        <dbReference type="Google" id="ProtNLM"/>
    </source>
</evidence>
<feature type="region of interest" description="Disordered" evidence="1">
    <location>
        <begin position="297"/>
        <end position="320"/>
    </location>
</feature>
<sequence length="434" mass="46824">MAWSTATQSPSGDAGGGNCLSLSGGSPNQNFQACCRRAPAGKGSVDGVEYSYTCGKWRASSVASPPITNSARECAKLCTDADCAATSWASNGKCYFAKSGGAIGSASTMIMLERTGQTVQEPVPKPAGGCGEVADAAKTQCEQEKAASAQNSKAQCDQEKSSLANSAKNQCEQEKTASTQNNKAQCEQEKTSLADSARNQCEQEKTASAQNNKKQCEQEKSFLADNTKRQAEAQCQSQQEASKAQCEQEKNTLADNAKKQAEAQCQSEKATQAAAFETEKQKQQAALDELNQKLKARDATASSITPSASSSSSSTGANSPENKVLLEEISGQPAVELCLNSKYHAKKFLLEVQPGVTHEYMILCETWFTTEVDYDWFTKTWDCRPENLIEIIRTEHLEHQRTHQGSDKGYLLRIQDTKPKGICYTGWTSATGEL</sequence>
<evidence type="ECO:0000313" key="3">
    <source>
        <dbReference type="Proteomes" id="UP001148299"/>
    </source>
</evidence>
<organism evidence="2 3">
    <name type="scientific">Penicillium brevicompactum</name>
    <dbReference type="NCBI Taxonomy" id="5074"/>
    <lineage>
        <taxon>Eukaryota</taxon>
        <taxon>Fungi</taxon>
        <taxon>Dikarya</taxon>
        <taxon>Ascomycota</taxon>
        <taxon>Pezizomycotina</taxon>
        <taxon>Eurotiomycetes</taxon>
        <taxon>Eurotiomycetidae</taxon>
        <taxon>Eurotiales</taxon>
        <taxon>Aspergillaceae</taxon>
        <taxon>Penicillium</taxon>
    </lineage>
</organism>
<dbReference type="EMBL" id="JAPZBR010000008">
    <property type="protein sequence ID" value="KAJ5340171.1"/>
    <property type="molecule type" value="Genomic_DNA"/>
</dbReference>
<gene>
    <name evidence="2" type="ORF">N7541_009295</name>
</gene>
<reference evidence="2" key="1">
    <citation type="submission" date="2022-12" db="EMBL/GenBank/DDBJ databases">
        <authorList>
            <person name="Petersen C."/>
        </authorList>
    </citation>
    <scope>NUCLEOTIDE SEQUENCE</scope>
    <source>
        <strain evidence="2">IBT 35675</strain>
    </source>
</reference>
<name>A0A9W9QLE2_PENBR</name>
<accession>A0A9W9QLE2</accession>
<reference evidence="2" key="2">
    <citation type="journal article" date="2023" name="IMA Fungus">
        <title>Comparative genomic study of the Penicillium genus elucidates a diverse pangenome and 15 lateral gene transfer events.</title>
        <authorList>
            <person name="Petersen C."/>
            <person name="Sorensen T."/>
            <person name="Nielsen M.R."/>
            <person name="Sondergaard T.E."/>
            <person name="Sorensen J.L."/>
            <person name="Fitzpatrick D.A."/>
            <person name="Frisvad J.C."/>
            <person name="Nielsen K.L."/>
        </authorList>
    </citation>
    <scope>NUCLEOTIDE SEQUENCE</scope>
    <source>
        <strain evidence="2">IBT 35675</strain>
    </source>
</reference>
<keyword evidence="3" id="KW-1185">Reference proteome</keyword>
<proteinExistence type="predicted"/>